<evidence type="ECO:0000313" key="1">
    <source>
        <dbReference type="EMBL" id="KAF2880850.1"/>
    </source>
</evidence>
<reference evidence="1" key="1">
    <citation type="submission" date="2019-08" db="EMBL/GenBank/DDBJ databases">
        <title>The genome of the North American firefly Photinus pyralis.</title>
        <authorList>
            <consortium name="Photinus pyralis genome working group"/>
            <person name="Fallon T.R."/>
            <person name="Sander Lower S.E."/>
            <person name="Weng J.-K."/>
        </authorList>
    </citation>
    <scope>NUCLEOTIDE SEQUENCE</scope>
    <source>
        <strain evidence="1">TRF0915ILg1</strain>
        <tissue evidence="1">Whole body</tissue>
    </source>
</reference>
<proteinExistence type="predicted"/>
<dbReference type="Proteomes" id="UP000801492">
    <property type="component" value="Unassembled WGS sequence"/>
</dbReference>
<comment type="caution">
    <text evidence="1">The sequence shown here is derived from an EMBL/GenBank/DDBJ whole genome shotgun (WGS) entry which is preliminary data.</text>
</comment>
<organism evidence="1 2">
    <name type="scientific">Ignelater luminosus</name>
    <name type="common">Cucubano</name>
    <name type="synonym">Pyrophorus luminosus</name>
    <dbReference type="NCBI Taxonomy" id="2038154"/>
    <lineage>
        <taxon>Eukaryota</taxon>
        <taxon>Metazoa</taxon>
        <taxon>Ecdysozoa</taxon>
        <taxon>Arthropoda</taxon>
        <taxon>Hexapoda</taxon>
        <taxon>Insecta</taxon>
        <taxon>Pterygota</taxon>
        <taxon>Neoptera</taxon>
        <taxon>Endopterygota</taxon>
        <taxon>Coleoptera</taxon>
        <taxon>Polyphaga</taxon>
        <taxon>Elateriformia</taxon>
        <taxon>Elateroidea</taxon>
        <taxon>Elateridae</taxon>
        <taxon>Agrypninae</taxon>
        <taxon>Pyrophorini</taxon>
        <taxon>Ignelater</taxon>
    </lineage>
</organism>
<gene>
    <name evidence="1" type="ORF">ILUMI_25319</name>
</gene>
<sequence>MKPLYILEEEAKEIWKELNPLSIPTIPSLTDTARLKALQYPESGAWLQAIPSSDIGTLMDNNSFRVCVVLQIGSLDATCTDILADSHIAHSAVENGYAAEAGSTQNTK</sequence>
<dbReference type="OrthoDB" id="2016582at2759"/>
<accession>A0A8K0C4X0</accession>
<dbReference type="EMBL" id="VTPC01090899">
    <property type="protein sequence ID" value="KAF2880850.1"/>
    <property type="molecule type" value="Genomic_DNA"/>
</dbReference>
<name>A0A8K0C4X0_IGNLU</name>
<keyword evidence="2" id="KW-1185">Reference proteome</keyword>
<protein>
    <submittedName>
        <fullName evidence="1">Uncharacterized protein</fullName>
    </submittedName>
</protein>
<dbReference type="AlphaFoldDB" id="A0A8K0C4X0"/>
<evidence type="ECO:0000313" key="2">
    <source>
        <dbReference type="Proteomes" id="UP000801492"/>
    </source>
</evidence>